<comment type="caution">
    <text evidence="2">The sequence shown here is derived from an EMBL/GenBank/DDBJ whole genome shotgun (WGS) entry which is preliminary data.</text>
</comment>
<evidence type="ECO:0000313" key="2">
    <source>
        <dbReference type="EMBL" id="MDQ0286806.1"/>
    </source>
</evidence>
<feature type="compositionally biased region" description="Basic and acidic residues" evidence="1">
    <location>
        <begin position="261"/>
        <end position="276"/>
    </location>
</feature>
<sequence length="276" mass="31457">MPPEAERTAPSAPCIPAGFPRLPAYGSGYLRPNTRRRSSPTTIFSLWRITNQILFPAHSPRTKNPAARDKWAGTRLPSIRTKATVGSIAEIRTNSPSQGEVDVERDFWFYPGRLRFSHCKSDLGIRQKKQAEVETFSHPILPYLPTPCRLPHRRKDYRSLGSLRLRPIQQGKHQDLLQPASGEKTARNQGAVRAKNQRNQAPRSERRTRAVQRTRVPVGKVFRWAQDRPARRTFPAPFVPAHRLFHDAGHRQHAGRANCGRQRENYSQEATPKEST</sequence>
<keyword evidence="3" id="KW-1185">Reference proteome</keyword>
<proteinExistence type="predicted"/>
<evidence type="ECO:0000313" key="3">
    <source>
        <dbReference type="Proteomes" id="UP001225644"/>
    </source>
</evidence>
<feature type="region of interest" description="Disordered" evidence="1">
    <location>
        <begin position="249"/>
        <end position="276"/>
    </location>
</feature>
<dbReference type="EMBL" id="JAUSUX010000014">
    <property type="protein sequence ID" value="MDQ0286806.1"/>
    <property type="molecule type" value="Genomic_DNA"/>
</dbReference>
<protein>
    <submittedName>
        <fullName evidence="2">Uncharacterized protein</fullName>
    </submittedName>
</protein>
<dbReference type="Proteomes" id="UP001225644">
    <property type="component" value="Unassembled WGS sequence"/>
</dbReference>
<evidence type="ECO:0000256" key="1">
    <source>
        <dbReference type="SAM" id="MobiDB-lite"/>
    </source>
</evidence>
<feature type="region of interest" description="Disordered" evidence="1">
    <location>
        <begin position="169"/>
        <end position="212"/>
    </location>
</feature>
<accession>A0ABU0B4D0</accession>
<organism evidence="2 3">
    <name type="scientific">Desulfofundulus luciae</name>
    <dbReference type="NCBI Taxonomy" id="74702"/>
    <lineage>
        <taxon>Bacteria</taxon>
        <taxon>Bacillati</taxon>
        <taxon>Bacillota</taxon>
        <taxon>Clostridia</taxon>
        <taxon>Eubacteriales</taxon>
        <taxon>Peptococcaceae</taxon>
        <taxon>Desulfofundulus</taxon>
    </lineage>
</organism>
<reference evidence="2 3" key="1">
    <citation type="submission" date="2023-07" db="EMBL/GenBank/DDBJ databases">
        <title>Genomic Encyclopedia of Type Strains, Phase IV (KMG-IV): sequencing the most valuable type-strain genomes for metagenomic binning, comparative biology and taxonomic classification.</title>
        <authorList>
            <person name="Goeker M."/>
        </authorList>
    </citation>
    <scope>NUCLEOTIDE SEQUENCE [LARGE SCALE GENOMIC DNA]</scope>
    <source>
        <strain evidence="2 3">DSM 12396</strain>
    </source>
</reference>
<gene>
    <name evidence="2" type="ORF">J2Z49_001923</name>
</gene>
<name>A0ABU0B4D0_9FIRM</name>